<evidence type="ECO:0000313" key="1">
    <source>
        <dbReference type="EMBL" id="KMW57543.1"/>
    </source>
</evidence>
<dbReference type="STRING" id="1675527.AIOL_002508"/>
<reference evidence="1 2" key="1">
    <citation type="submission" date="2015-06" db="EMBL/GenBank/DDBJ databases">
        <title>Draft genome sequence of an Alphaproteobacteria species associated to the Mediterranean sponge Oscarella lobularis.</title>
        <authorList>
            <person name="Jourda C."/>
            <person name="Santini S."/>
            <person name="Claverie J.-M."/>
        </authorList>
    </citation>
    <scope>NUCLEOTIDE SEQUENCE [LARGE SCALE GENOMIC DNA]</scope>
    <source>
        <strain evidence="1">IGS</strain>
    </source>
</reference>
<dbReference type="EMBL" id="LFTY01000002">
    <property type="protein sequence ID" value="KMW57543.1"/>
    <property type="molecule type" value="Genomic_DNA"/>
</dbReference>
<organism evidence="1 2">
    <name type="scientific">Candidatus Rhodobacter oscarellae</name>
    <dbReference type="NCBI Taxonomy" id="1675527"/>
    <lineage>
        <taxon>Bacteria</taxon>
        <taxon>Pseudomonadati</taxon>
        <taxon>Pseudomonadota</taxon>
        <taxon>Alphaproteobacteria</taxon>
        <taxon>Rhodobacterales</taxon>
        <taxon>Rhodobacter group</taxon>
        <taxon>Rhodobacter</taxon>
    </lineage>
</organism>
<evidence type="ECO:0000313" key="2">
    <source>
        <dbReference type="Proteomes" id="UP000037178"/>
    </source>
</evidence>
<dbReference type="Proteomes" id="UP000037178">
    <property type="component" value="Unassembled WGS sequence"/>
</dbReference>
<dbReference type="OrthoDB" id="547419at2"/>
<protein>
    <submittedName>
        <fullName evidence="1">Uncharacterized protein</fullName>
    </submittedName>
</protein>
<dbReference type="PATRIC" id="fig|1675527.3.peg.2631"/>
<proteinExistence type="predicted"/>
<comment type="caution">
    <text evidence="1">The sequence shown here is derived from an EMBL/GenBank/DDBJ whole genome shotgun (WGS) entry which is preliminary data.</text>
</comment>
<name>A0A0J9GVE4_9RHOB</name>
<dbReference type="AlphaFoldDB" id="A0A0J9GVE4"/>
<sequence>MVDAVWLHIGTPKSGTSSLQNHMLKNRAHLAAQGLAYLSPNGKGSSNDLAIAINKARPEIKTLAEELNRQIEEAPQRVGLISSEMFYGIKPETLTGLMPALAERPLTVLVYLRRQDRFIEAMYLQKSKNGRFRGSIAEYIAKFQGSGSDYAAMLADWAAHEAPLVPRVLEPARLAGGTVVTDALLQMGIDEPGEMQRDLNLSPGYHRVQLLQAAASVEVADPRRLQRRLAARYPQSPEERSPVLTPQERIEYVAKYADGNAALAQQFFSGQEDLFDRSDLESPADETGIPAYTDAQLREISRLLEIIKELR</sequence>
<gene>
    <name evidence="1" type="ORF">AIOL_002508</name>
</gene>
<keyword evidence="2" id="KW-1185">Reference proteome</keyword>
<accession>A0A0J9GVE4</accession>
<dbReference type="RefSeq" id="WP_049643257.1">
    <property type="nucleotide sequence ID" value="NZ_LFTY01000002.1"/>
</dbReference>